<dbReference type="PANTHER" id="PTHR14963:SF6">
    <property type="entry name" value="RHO GTPASE-ACTIVATING PROTEIN 18"/>
    <property type="match status" value="1"/>
</dbReference>
<dbReference type="Ensembl" id="ENSNBRT00000030213.1">
    <property type="protein sequence ID" value="ENSNBRP00000029455.1"/>
    <property type="gene ID" value="ENSNBRG00000022429.1"/>
</dbReference>
<dbReference type="Bgee" id="ENSNBRG00000022429">
    <property type="expression patterns" value="Expressed in liver and 6 other cell types or tissues"/>
</dbReference>
<keyword evidence="4" id="KW-1185">Reference proteome</keyword>
<dbReference type="Pfam" id="PF00620">
    <property type="entry name" value="RhoGAP"/>
    <property type="match status" value="1"/>
</dbReference>
<evidence type="ECO:0000313" key="3">
    <source>
        <dbReference type="Ensembl" id="ENSNBRP00000029455.1"/>
    </source>
</evidence>
<reference evidence="3" key="1">
    <citation type="submission" date="2025-08" db="UniProtKB">
        <authorList>
            <consortium name="Ensembl"/>
        </authorList>
    </citation>
    <scope>IDENTIFICATION</scope>
</reference>
<proteinExistence type="predicted"/>
<dbReference type="GO" id="GO:0005096">
    <property type="term" value="F:GTPase activator activity"/>
    <property type="evidence" value="ECO:0007669"/>
    <property type="project" value="UniProtKB-KW"/>
</dbReference>
<dbReference type="GO" id="GO:0051056">
    <property type="term" value="P:regulation of small GTPase mediated signal transduction"/>
    <property type="evidence" value="ECO:0007669"/>
    <property type="project" value="TreeGrafter"/>
</dbReference>
<organism evidence="3 4">
    <name type="scientific">Neolamprologus brichardi</name>
    <name type="common">Fairy cichlid</name>
    <name type="synonym">Lamprologus brichardi</name>
    <dbReference type="NCBI Taxonomy" id="32507"/>
    <lineage>
        <taxon>Eukaryota</taxon>
        <taxon>Metazoa</taxon>
        <taxon>Chordata</taxon>
        <taxon>Craniata</taxon>
        <taxon>Vertebrata</taxon>
        <taxon>Euteleostomi</taxon>
        <taxon>Actinopterygii</taxon>
        <taxon>Neopterygii</taxon>
        <taxon>Teleostei</taxon>
        <taxon>Neoteleostei</taxon>
        <taxon>Acanthomorphata</taxon>
        <taxon>Ovalentaria</taxon>
        <taxon>Cichlomorphae</taxon>
        <taxon>Cichliformes</taxon>
        <taxon>Cichlidae</taxon>
        <taxon>African cichlids</taxon>
        <taxon>Pseudocrenilabrinae</taxon>
        <taxon>Lamprologini</taxon>
        <taxon>Neolamprologus</taxon>
    </lineage>
</organism>
<dbReference type="SMART" id="SM00324">
    <property type="entry name" value="RhoGAP"/>
    <property type="match status" value="1"/>
</dbReference>
<dbReference type="InterPro" id="IPR008936">
    <property type="entry name" value="Rho_GTPase_activation_prot"/>
</dbReference>
<dbReference type="Proteomes" id="UP000261580">
    <property type="component" value="Unassembled WGS sequence"/>
</dbReference>
<dbReference type="GO" id="GO:0005737">
    <property type="term" value="C:cytoplasm"/>
    <property type="evidence" value="ECO:0007669"/>
    <property type="project" value="TreeGrafter"/>
</dbReference>
<sequence length="594" mass="67444">MTQFITFVHYVPVSRTSPLLLSVCVSSRKTGQYTLQHKAETASLKPHFSARLLILKDSLDELQMDDYWKEVENISFSGGAGERGEGEYCSFCLSLSEGEQEEAWLAEAGLTRLVDHSITEEDSAVFLSTLTRTQAAAVERRVASVQQTLRRRNRQQLPDVRDIFRRPDKVSRSTLCLTQNASSPTELNVDVAFSEQALSYRDNHQSFKVTRSLNSPDDKLPNFKLLPDKTGQTRIGDLSPLDMKKVHRLVLVEMTALFDTSGIDLKPAKALKVKTKESELFGVPLTTLLDQDQRRVPGTKVPLILQKVSALTFTYCNPVVPKLFLLGPPFVLQEQCSPQSAKWVQKHKQLWDAVCELHAPDAGKTSSKQQLQALNLLVLLLPEANRDTLKALVEFFQRVIKNQAKNKMTLNNVSVVMAPNIFMFKGFRSKVTEQQEFSMATSTANIVRLLIRYQNLLWTIPKFIMNQVRHQNMESQRKQKERAVRKLLKKIAIERPSEKTIPEVRETSQGIIRVHAPQFSKISMALQLTEDLQACDVLTRFLSQDSSLAVKTDDLCLYEIGGNIKERCLDGETYMKDLYQVNPTAEWVIRAMQR</sequence>
<dbReference type="OMA" id="QHNMESQ"/>
<feature type="domain" description="Rho-GAP" evidence="2">
    <location>
        <begin position="233"/>
        <end position="458"/>
    </location>
</feature>
<dbReference type="STRING" id="32507.ENSNBRP00000029455"/>
<dbReference type="PROSITE" id="PS50238">
    <property type="entry name" value="RHOGAP"/>
    <property type="match status" value="1"/>
</dbReference>
<dbReference type="AlphaFoldDB" id="A0A3Q4HZC2"/>
<dbReference type="GeneTree" id="ENSGT00940000157142"/>
<dbReference type="Pfam" id="PF25442">
    <property type="entry name" value="Ubiquitin_RHG40_C"/>
    <property type="match status" value="1"/>
</dbReference>
<dbReference type="PANTHER" id="PTHR14963">
    <property type="entry name" value="RHO GTPASE ACTIVATING PROTEIN 18,19-RELATED"/>
    <property type="match status" value="1"/>
</dbReference>
<dbReference type="SUPFAM" id="SSF48350">
    <property type="entry name" value="GTPase activation domain, GAP"/>
    <property type="match status" value="1"/>
</dbReference>
<name>A0A3Q4HZC2_NEOBR</name>
<accession>A0A3Q4HZC2</accession>
<evidence type="ECO:0000259" key="2">
    <source>
        <dbReference type="PROSITE" id="PS50238"/>
    </source>
</evidence>
<dbReference type="InterPro" id="IPR000198">
    <property type="entry name" value="RhoGAP_dom"/>
</dbReference>
<protein>
    <submittedName>
        <fullName evidence="3">Rho GTPase-activating protein 18-like</fullName>
    </submittedName>
</protein>
<dbReference type="GO" id="GO:0030833">
    <property type="term" value="P:regulation of actin filament polymerization"/>
    <property type="evidence" value="ECO:0007669"/>
    <property type="project" value="TreeGrafter"/>
</dbReference>
<dbReference type="InterPro" id="IPR057323">
    <property type="entry name" value="RHG40/28/18_ubiquitin"/>
</dbReference>
<dbReference type="Gene3D" id="1.10.555.10">
    <property type="entry name" value="Rho GTPase activation protein"/>
    <property type="match status" value="1"/>
</dbReference>
<reference evidence="3" key="2">
    <citation type="submission" date="2025-09" db="UniProtKB">
        <authorList>
            <consortium name="Ensembl"/>
        </authorList>
    </citation>
    <scope>IDENTIFICATION</scope>
</reference>
<evidence type="ECO:0000313" key="4">
    <source>
        <dbReference type="Proteomes" id="UP000261580"/>
    </source>
</evidence>
<evidence type="ECO:0000256" key="1">
    <source>
        <dbReference type="ARBA" id="ARBA00022468"/>
    </source>
</evidence>
<dbReference type="GO" id="GO:0007165">
    <property type="term" value="P:signal transduction"/>
    <property type="evidence" value="ECO:0007669"/>
    <property type="project" value="InterPro"/>
</dbReference>
<keyword evidence="1" id="KW-0343">GTPase activation</keyword>